<dbReference type="InterPro" id="IPR051827">
    <property type="entry name" value="Cas4_exonuclease"/>
</dbReference>
<dbReference type="PANTHER" id="PTHR36531">
    <property type="entry name" value="CRISPR-ASSOCIATED EXONUCLEASE CAS4"/>
    <property type="match status" value="1"/>
</dbReference>
<keyword evidence="3" id="KW-0479">Metal-binding</keyword>
<name>A0A7Z7B062_9EURY</name>
<evidence type="ECO:0000256" key="2">
    <source>
        <dbReference type="ARBA" id="ARBA00022722"/>
    </source>
</evidence>
<evidence type="ECO:0000256" key="3">
    <source>
        <dbReference type="ARBA" id="ARBA00022723"/>
    </source>
</evidence>
<accession>A0A7Z7B062</accession>
<evidence type="ECO:0000256" key="4">
    <source>
        <dbReference type="ARBA" id="ARBA00022801"/>
    </source>
</evidence>
<comment type="caution">
    <text evidence="8">The sequence shown here is derived from an EMBL/GenBank/DDBJ whole genome shotgun (WGS) entry which is preliminary data.</text>
</comment>
<evidence type="ECO:0000256" key="1">
    <source>
        <dbReference type="ARBA" id="ARBA00001966"/>
    </source>
</evidence>
<dbReference type="PANTHER" id="PTHR36531:SF6">
    <property type="entry name" value="DNA REPLICATION ATP-DEPENDENT HELICASE_NUCLEASE DNA2"/>
    <property type="match status" value="1"/>
</dbReference>
<evidence type="ECO:0000259" key="7">
    <source>
        <dbReference type="Pfam" id="PF01930"/>
    </source>
</evidence>
<feature type="domain" description="DUF83" evidence="7">
    <location>
        <begin position="182"/>
        <end position="281"/>
    </location>
</feature>
<sequence length="292" mass="33336">MYFDSNHFLIYSMLYINYKNMFLKNEKIKITVSELSMYFSCERKLYYSCRGHEQFHSSSLSYIEHLVLKEMAMRYSEVLNGSSSKDDVLSTDLDSLLLQVMDDLSMIYPDEVSGVTPEEMNEIAENVRSYLPEIQENLSEQTENPEISKIAELISSSDDEPYLQSEKLNVTGVPYRLLIIDGFFVPVMIKTSKAPENGVWNNDRLHVTSFAMLAEEKHGIPIKSGLVIYAKSGNFRKVNIHSNDRRQVLKGISRARKIKDGKMPDKNESALCASCEFSDMCNVKASLVSKLL</sequence>
<keyword evidence="4" id="KW-0378">Hydrolase</keyword>
<dbReference type="GO" id="GO:0051536">
    <property type="term" value="F:iron-sulfur cluster binding"/>
    <property type="evidence" value="ECO:0007669"/>
    <property type="project" value="UniProtKB-KW"/>
</dbReference>
<evidence type="ECO:0000313" key="8">
    <source>
        <dbReference type="EMBL" id="SDG10160.1"/>
    </source>
</evidence>
<keyword evidence="5" id="KW-0408">Iron</keyword>
<reference evidence="8 9" key="1">
    <citation type="submission" date="2016-10" db="EMBL/GenBank/DDBJ databases">
        <authorList>
            <person name="Varghese N."/>
            <person name="Submissions S."/>
        </authorList>
    </citation>
    <scope>NUCLEOTIDE SEQUENCE [LARGE SCALE GENOMIC DNA]</scope>
    <source>
        <strain evidence="8 9">PL 12/M</strain>
    </source>
</reference>
<dbReference type="EMBL" id="FNCA01000007">
    <property type="protein sequence ID" value="SDG10160.1"/>
    <property type="molecule type" value="Genomic_DNA"/>
</dbReference>
<keyword evidence="2" id="KW-0540">Nuclease</keyword>
<dbReference type="GO" id="GO:0004527">
    <property type="term" value="F:exonuclease activity"/>
    <property type="evidence" value="ECO:0007669"/>
    <property type="project" value="UniProtKB-KW"/>
</dbReference>
<comment type="cofactor">
    <cofactor evidence="1">
        <name>[4Fe-4S] cluster</name>
        <dbReference type="ChEBI" id="CHEBI:49883"/>
    </cofactor>
</comment>
<dbReference type="Gene3D" id="3.90.320.10">
    <property type="match status" value="1"/>
</dbReference>
<dbReference type="AlphaFoldDB" id="A0A7Z7B062"/>
<evidence type="ECO:0000313" key="9">
    <source>
        <dbReference type="Proteomes" id="UP000199259"/>
    </source>
</evidence>
<dbReference type="InterPro" id="IPR022765">
    <property type="entry name" value="Dna2/Cas4_DUF83"/>
</dbReference>
<protein>
    <submittedName>
        <fullName evidence="8">CRISPR-associated exonuclease Cas4</fullName>
    </submittedName>
</protein>
<dbReference type="Proteomes" id="UP000199259">
    <property type="component" value="Unassembled WGS sequence"/>
</dbReference>
<proteinExistence type="predicted"/>
<keyword evidence="9" id="KW-1185">Reference proteome</keyword>
<evidence type="ECO:0000256" key="5">
    <source>
        <dbReference type="ARBA" id="ARBA00023004"/>
    </source>
</evidence>
<keyword evidence="6" id="KW-0411">Iron-sulfur</keyword>
<keyword evidence="8" id="KW-0269">Exonuclease</keyword>
<dbReference type="GO" id="GO:0046872">
    <property type="term" value="F:metal ion binding"/>
    <property type="evidence" value="ECO:0007669"/>
    <property type="project" value="UniProtKB-KW"/>
</dbReference>
<dbReference type="InterPro" id="IPR011604">
    <property type="entry name" value="PDDEXK-like_dom_sf"/>
</dbReference>
<evidence type="ECO:0000256" key="6">
    <source>
        <dbReference type="ARBA" id="ARBA00023014"/>
    </source>
</evidence>
<organism evidence="8 9">
    <name type="scientific">Methanolobus vulcani</name>
    <dbReference type="NCBI Taxonomy" id="38026"/>
    <lineage>
        <taxon>Archaea</taxon>
        <taxon>Methanobacteriati</taxon>
        <taxon>Methanobacteriota</taxon>
        <taxon>Stenosarchaea group</taxon>
        <taxon>Methanomicrobia</taxon>
        <taxon>Methanosarcinales</taxon>
        <taxon>Methanosarcinaceae</taxon>
        <taxon>Methanolobus</taxon>
    </lineage>
</organism>
<dbReference type="Pfam" id="PF01930">
    <property type="entry name" value="Cas_Cas4"/>
    <property type="match status" value="1"/>
</dbReference>
<gene>
    <name evidence="8" type="ORF">SAMN04488589_2155</name>
</gene>